<dbReference type="InterPro" id="IPR006816">
    <property type="entry name" value="ELMO_dom"/>
</dbReference>
<dbReference type="STRING" id="10195.A0A3M7T914"/>
<evidence type="ECO:0000259" key="1">
    <source>
        <dbReference type="Pfam" id="PF04727"/>
    </source>
</evidence>
<comment type="caution">
    <text evidence="3">The sequence shown here is derived from an EMBL/GenBank/DDBJ whole genome shotgun (WGS) entry which is preliminary data.</text>
</comment>
<evidence type="ECO:0000313" key="3">
    <source>
        <dbReference type="EMBL" id="RNA44552.1"/>
    </source>
</evidence>
<dbReference type="EMBL" id="REGN01000087">
    <property type="protein sequence ID" value="RNA44552.1"/>
    <property type="molecule type" value="Genomic_DNA"/>
</dbReference>
<proteinExistence type="predicted"/>
<organism evidence="3 4">
    <name type="scientific">Brachionus plicatilis</name>
    <name type="common">Marine rotifer</name>
    <name type="synonym">Brachionus muelleri</name>
    <dbReference type="NCBI Taxonomy" id="10195"/>
    <lineage>
        <taxon>Eukaryota</taxon>
        <taxon>Metazoa</taxon>
        <taxon>Spiralia</taxon>
        <taxon>Gnathifera</taxon>
        <taxon>Rotifera</taxon>
        <taxon>Eurotatoria</taxon>
        <taxon>Monogononta</taxon>
        <taxon>Pseudotrocha</taxon>
        <taxon>Ploima</taxon>
        <taxon>Brachionidae</taxon>
        <taxon>Brachionus</taxon>
    </lineage>
</organism>
<protein>
    <submittedName>
        <fullName evidence="3">Engulfment and cell motility 1</fullName>
    </submittedName>
</protein>
<feature type="domain" description="ELMO" evidence="1">
    <location>
        <begin position="2"/>
        <end position="71"/>
    </location>
</feature>
<accession>A0A3M7T914</accession>
<dbReference type="AlphaFoldDB" id="A0A3M7T914"/>
<sequence length="314" mass="36665">MFPFVKASIYMIKHLYEILNIGKNEMDKKTEILFIMFIISPDGTFDFFAKILWLFYRLWIEMKAQTLDFERALNALKDSLYIILTELNKVEKTNGHGYCSIVKKRLSDLNNSIDTWKYDLIKKGKSRYEKFGLEPIEELEKILTQEVIQTLKPKRLKVLCKGETFEKTSLKDKKSKQKQFWSLSTDYKTFNISESESLHSNQIKTTTQLEVELIKDVKKEEPRKQMFSLQMVCLRLDEQGEETITLSNQSEAIIDAWFDGLSILINPKPTPNITCFVECLIDVHLLDINTLGIEIPQKIPEIPQLPADFDFNIN</sequence>
<reference evidence="3 4" key="1">
    <citation type="journal article" date="2018" name="Sci. Rep.">
        <title>Genomic signatures of local adaptation to the degree of environmental predictability in rotifers.</title>
        <authorList>
            <person name="Franch-Gras L."/>
            <person name="Hahn C."/>
            <person name="Garcia-Roger E.M."/>
            <person name="Carmona M.J."/>
            <person name="Serra M."/>
            <person name="Gomez A."/>
        </authorList>
    </citation>
    <scope>NUCLEOTIDE SEQUENCE [LARGE SCALE GENOMIC DNA]</scope>
    <source>
        <strain evidence="3">HYR1</strain>
    </source>
</reference>
<gene>
    <name evidence="3" type="ORF">BpHYR1_038573</name>
</gene>
<dbReference type="Proteomes" id="UP000276133">
    <property type="component" value="Unassembled WGS sequence"/>
</dbReference>
<name>A0A3M7T914_BRAPC</name>
<dbReference type="InterPro" id="IPR001849">
    <property type="entry name" value="PH_domain"/>
</dbReference>
<keyword evidence="4" id="KW-1185">Reference proteome</keyword>
<dbReference type="Pfam" id="PF04727">
    <property type="entry name" value="ELMO_CED12"/>
    <property type="match status" value="1"/>
</dbReference>
<dbReference type="Gene3D" id="6.10.10.90">
    <property type="match status" value="1"/>
</dbReference>
<evidence type="ECO:0000259" key="2">
    <source>
        <dbReference type="Pfam" id="PF16457"/>
    </source>
</evidence>
<feature type="domain" description="PH" evidence="2">
    <location>
        <begin position="153"/>
        <end position="266"/>
    </location>
</feature>
<dbReference type="Pfam" id="PF16457">
    <property type="entry name" value="PH_12"/>
    <property type="match status" value="1"/>
</dbReference>
<evidence type="ECO:0000313" key="4">
    <source>
        <dbReference type="Proteomes" id="UP000276133"/>
    </source>
</evidence>